<sequence length="257" mass="28842">MKALRKLLVGALGFERYIRFVSRIYLRLVAAGWGKAKYPELFFLARLVKPGDVCLDIGANLGYYSVALSRLVGPQGKVLAVEPVPLFQRIWEDNVRLSGYDNLLLLPFALGGQNTSVKMGTPARNGLLHHGMTKIADSNPAEQYGQFYDVNMRVPDELLAGFDRLDFIKCDVEGFEHEVFQHMQETLRRHQPVIQTELNGATNRQRVSQLLAELGYQPYVLETSGANSRLVPCPPAELQGTADRDFYFKPSADEPAR</sequence>
<comment type="caution">
    <text evidence="2">The sequence shown here is derived from an EMBL/GenBank/DDBJ whole genome shotgun (WGS) entry which is preliminary data.</text>
</comment>
<dbReference type="InterPro" id="IPR052514">
    <property type="entry name" value="SAM-dependent_MTase"/>
</dbReference>
<dbReference type="InterPro" id="IPR006342">
    <property type="entry name" value="FkbM_mtfrase"/>
</dbReference>
<gene>
    <name evidence="2" type="ORF">GCM10023186_14560</name>
</gene>
<dbReference type="NCBIfam" id="TIGR01444">
    <property type="entry name" value="fkbM_fam"/>
    <property type="match status" value="1"/>
</dbReference>
<evidence type="ECO:0000313" key="2">
    <source>
        <dbReference type="EMBL" id="GAA4378260.1"/>
    </source>
</evidence>
<feature type="domain" description="Methyltransferase FkbM" evidence="1">
    <location>
        <begin position="56"/>
        <end position="217"/>
    </location>
</feature>
<dbReference type="InterPro" id="IPR029063">
    <property type="entry name" value="SAM-dependent_MTases_sf"/>
</dbReference>
<evidence type="ECO:0000259" key="1">
    <source>
        <dbReference type="Pfam" id="PF05050"/>
    </source>
</evidence>
<dbReference type="PANTHER" id="PTHR34203:SF15">
    <property type="entry name" value="SLL1173 PROTEIN"/>
    <property type="match status" value="1"/>
</dbReference>
<dbReference type="EMBL" id="BAABHA010000002">
    <property type="protein sequence ID" value="GAA4378260.1"/>
    <property type="molecule type" value="Genomic_DNA"/>
</dbReference>
<reference evidence="3" key="1">
    <citation type="journal article" date="2019" name="Int. J. Syst. Evol. Microbiol.">
        <title>The Global Catalogue of Microorganisms (GCM) 10K type strain sequencing project: providing services to taxonomists for standard genome sequencing and annotation.</title>
        <authorList>
            <consortium name="The Broad Institute Genomics Platform"/>
            <consortium name="The Broad Institute Genome Sequencing Center for Infectious Disease"/>
            <person name="Wu L."/>
            <person name="Ma J."/>
        </authorList>
    </citation>
    <scope>NUCLEOTIDE SEQUENCE [LARGE SCALE GENOMIC DNA]</scope>
    <source>
        <strain evidence="3">JCM 17924</strain>
    </source>
</reference>
<organism evidence="2 3">
    <name type="scientific">Hymenobacter koreensis</name>
    <dbReference type="NCBI Taxonomy" id="1084523"/>
    <lineage>
        <taxon>Bacteria</taxon>
        <taxon>Pseudomonadati</taxon>
        <taxon>Bacteroidota</taxon>
        <taxon>Cytophagia</taxon>
        <taxon>Cytophagales</taxon>
        <taxon>Hymenobacteraceae</taxon>
        <taxon>Hymenobacter</taxon>
    </lineage>
</organism>
<dbReference type="Gene3D" id="3.40.50.150">
    <property type="entry name" value="Vaccinia Virus protein VP39"/>
    <property type="match status" value="1"/>
</dbReference>
<dbReference type="Pfam" id="PF05050">
    <property type="entry name" value="Methyltransf_21"/>
    <property type="match status" value="1"/>
</dbReference>
<name>A0ABP8IXK5_9BACT</name>
<dbReference type="SUPFAM" id="SSF53335">
    <property type="entry name" value="S-adenosyl-L-methionine-dependent methyltransferases"/>
    <property type="match status" value="1"/>
</dbReference>
<evidence type="ECO:0000313" key="3">
    <source>
        <dbReference type="Proteomes" id="UP001500454"/>
    </source>
</evidence>
<dbReference type="PANTHER" id="PTHR34203">
    <property type="entry name" value="METHYLTRANSFERASE, FKBM FAMILY PROTEIN"/>
    <property type="match status" value="1"/>
</dbReference>
<dbReference type="RefSeq" id="WP_345222677.1">
    <property type="nucleotide sequence ID" value="NZ_BAABHA010000002.1"/>
</dbReference>
<protein>
    <recommendedName>
        <fullName evidence="1">Methyltransferase FkbM domain-containing protein</fullName>
    </recommendedName>
</protein>
<proteinExistence type="predicted"/>
<keyword evidence="3" id="KW-1185">Reference proteome</keyword>
<accession>A0ABP8IXK5</accession>
<dbReference type="Proteomes" id="UP001500454">
    <property type="component" value="Unassembled WGS sequence"/>
</dbReference>